<dbReference type="SUPFAM" id="SSF48371">
    <property type="entry name" value="ARM repeat"/>
    <property type="match status" value="1"/>
</dbReference>
<evidence type="ECO:0000313" key="3">
    <source>
        <dbReference type="Proteomes" id="UP000574390"/>
    </source>
</evidence>
<evidence type="ECO:0000259" key="1">
    <source>
        <dbReference type="PROSITE" id="PS50303"/>
    </source>
</evidence>
<dbReference type="EMBL" id="JABANM010021418">
    <property type="protein sequence ID" value="KAF4721272.1"/>
    <property type="molecule type" value="Genomic_DNA"/>
</dbReference>
<dbReference type="GO" id="GO:0003723">
    <property type="term" value="F:RNA binding"/>
    <property type="evidence" value="ECO:0007669"/>
    <property type="project" value="InterPro"/>
</dbReference>
<dbReference type="Proteomes" id="UP000574390">
    <property type="component" value="Unassembled WGS sequence"/>
</dbReference>
<accession>A0A7J6RM42</accession>
<dbReference type="AlphaFoldDB" id="A0A7J6RM42"/>
<feature type="non-terminal residue" evidence="2">
    <location>
        <position position="1"/>
    </location>
</feature>
<dbReference type="Gene3D" id="1.25.10.10">
    <property type="entry name" value="Leucine-rich Repeat Variant"/>
    <property type="match status" value="1"/>
</dbReference>
<reference evidence="2 3" key="1">
    <citation type="submission" date="2020-04" db="EMBL/GenBank/DDBJ databases">
        <title>Perkinsus olseni comparative genomics.</title>
        <authorList>
            <person name="Bogema D.R."/>
        </authorList>
    </citation>
    <scope>NUCLEOTIDE SEQUENCE [LARGE SCALE GENOMIC DNA]</scope>
    <source>
        <strain evidence="2">ATCC PRA-205</strain>
    </source>
</reference>
<gene>
    <name evidence="2" type="ORF">FOZ62_012111</name>
</gene>
<dbReference type="InterPro" id="IPR011989">
    <property type="entry name" value="ARM-like"/>
</dbReference>
<sequence length="207" mass="22414">MEDFAAASCHKFSTNVVDKCLQHLSMSELAHVISVVLGDSGDEAASIVAWGGTAGEAAALSVMLRDRYGCAIVSRLLELAPSEMIERSRLVWKLKEQLPALRKSSFAKHLVAAVESTHAGSVPPVIGQFSRQLSGSGRLPKVDAEERKRRAARAARFRQIDQATDTRTVEADDAGEVPTPEKYVRGTCGHLEKEYLRLTGPAKAESV</sequence>
<dbReference type="InterPro" id="IPR016024">
    <property type="entry name" value="ARM-type_fold"/>
</dbReference>
<dbReference type="InterPro" id="IPR033133">
    <property type="entry name" value="PUM-HD"/>
</dbReference>
<evidence type="ECO:0000313" key="2">
    <source>
        <dbReference type="EMBL" id="KAF4721272.1"/>
    </source>
</evidence>
<proteinExistence type="predicted"/>
<name>A0A7J6RM42_PEROL</name>
<comment type="caution">
    <text evidence="2">The sequence shown here is derived from an EMBL/GenBank/DDBJ whole genome shotgun (WGS) entry which is preliminary data.</text>
</comment>
<dbReference type="PROSITE" id="PS50303">
    <property type="entry name" value="PUM_HD"/>
    <property type="match status" value="1"/>
</dbReference>
<organism evidence="2 3">
    <name type="scientific">Perkinsus olseni</name>
    <name type="common">Perkinsus atlanticus</name>
    <dbReference type="NCBI Taxonomy" id="32597"/>
    <lineage>
        <taxon>Eukaryota</taxon>
        <taxon>Sar</taxon>
        <taxon>Alveolata</taxon>
        <taxon>Perkinsozoa</taxon>
        <taxon>Perkinsea</taxon>
        <taxon>Perkinsida</taxon>
        <taxon>Perkinsidae</taxon>
        <taxon>Perkinsus</taxon>
    </lineage>
</organism>
<feature type="domain" description="PUM-HD" evidence="1">
    <location>
        <begin position="1"/>
        <end position="118"/>
    </location>
</feature>
<protein>
    <recommendedName>
        <fullName evidence="1">PUM-HD domain-containing protein</fullName>
    </recommendedName>
</protein>